<comment type="caution">
    <text evidence="1">The sequence shown here is derived from an EMBL/GenBank/DDBJ whole genome shotgun (WGS) entry which is preliminary data.</text>
</comment>
<sequence length="239" mass="27541">MVQLVNFEGIVDYKIVRQLPPPPHTSSLFEYLFAGNGVFIRGIRPGLEVLIPVEYYRENIRGLPILEPYLQLKPDRIPKTILLEMWRRSCLACNAQGAVEIAFHIHHEQNGWRLEIPDQTQYSASCQPTRFDGDSSFHNATIDVHSHHEMKAFFSKTDDADEGGFRIYAVLGRVNTKEPEIKVRVGLFRNYWDIPASDVFELPEFMRDISCDSAIAYKFYSNTNSPIQDDSLDKYEPKL</sequence>
<reference evidence="1" key="1">
    <citation type="submission" date="2020-09" db="EMBL/GenBank/DDBJ databases">
        <title>Iningainema tapete sp. nov. (Scytonemataceae, Cyanobacteria) from greenhouses in central Florida (USA) produces two types of nodularin with biosynthetic potential for microcystin-LR and anabaenopeptins.</title>
        <authorList>
            <person name="Berthold D.E."/>
            <person name="Lefler F.W."/>
            <person name="Huang I.-S."/>
            <person name="Abdulla H."/>
            <person name="Zimba P.V."/>
            <person name="Laughinghouse H.D. IV."/>
        </authorList>
    </citation>
    <scope>NUCLEOTIDE SEQUENCE</scope>
    <source>
        <strain evidence="1">BLCCT55</strain>
    </source>
</reference>
<dbReference type="EMBL" id="JACXAE010000040">
    <property type="protein sequence ID" value="MBD2772555.1"/>
    <property type="molecule type" value="Genomic_DNA"/>
</dbReference>
<evidence type="ECO:0000313" key="1">
    <source>
        <dbReference type="EMBL" id="MBD2772555.1"/>
    </source>
</evidence>
<proteinExistence type="predicted"/>
<organism evidence="1 2">
    <name type="scientific">Iningainema tapete BLCC-T55</name>
    <dbReference type="NCBI Taxonomy" id="2748662"/>
    <lineage>
        <taxon>Bacteria</taxon>
        <taxon>Bacillati</taxon>
        <taxon>Cyanobacteriota</taxon>
        <taxon>Cyanophyceae</taxon>
        <taxon>Nostocales</taxon>
        <taxon>Scytonemataceae</taxon>
        <taxon>Iningainema tapete</taxon>
    </lineage>
</organism>
<protein>
    <recommendedName>
        <fullName evidence="3">JAB domain-containing protein</fullName>
    </recommendedName>
</protein>
<name>A0A8J6XG81_9CYAN</name>
<keyword evidence="2" id="KW-1185">Reference proteome</keyword>
<evidence type="ECO:0008006" key="3">
    <source>
        <dbReference type="Google" id="ProtNLM"/>
    </source>
</evidence>
<accession>A0A8J6XG81</accession>
<dbReference type="RefSeq" id="WP_190827253.1">
    <property type="nucleotide sequence ID" value="NZ_CAWPPI010000040.1"/>
</dbReference>
<dbReference type="AlphaFoldDB" id="A0A8J6XG81"/>
<dbReference type="Proteomes" id="UP000629098">
    <property type="component" value="Unassembled WGS sequence"/>
</dbReference>
<evidence type="ECO:0000313" key="2">
    <source>
        <dbReference type="Proteomes" id="UP000629098"/>
    </source>
</evidence>
<gene>
    <name evidence="1" type="ORF">ICL16_10825</name>
</gene>